<keyword evidence="1" id="KW-0472">Membrane</keyword>
<accession>V5SF78</accession>
<dbReference type="HOGENOM" id="CLU_1903856_0_0_5"/>
<evidence type="ECO:0000313" key="2">
    <source>
        <dbReference type="EMBL" id="AHB48614.1"/>
    </source>
</evidence>
<feature type="transmembrane region" description="Helical" evidence="1">
    <location>
        <begin position="35"/>
        <end position="55"/>
    </location>
</feature>
<sequence>MTAGCLCSSKIHAIDVDCASLRALFRPAEFSMRSALGFFSLLAFGVLGAGVLTVVGTAEGDAAIAELLGVRDGEGLHPGSLFVGLVLGVVLSALARVSWTELPRRFVAWLLSHERIFFRLGLVGVFLGILVFY</sequence>
<proteinExistence type="predicted"/>
<name>V5SF78_9HYPH</name>
<dbReference type="AlphaFoldDB" id="V5SF78"/>
<protein>
    <submittedName>
        <fullName evidence="2">Uncharacterized protein</fullName>
    </submittedName>
</protein>
<evidence type="ECO:0000313" key="3">
    <source>
        <dbReference type="Proteomes" id="UP000018542"/>
    </source>
</evidence>
<feature type="transmembrane region" description="Helical" evidence="1">
    <location>
        <begin position="75"/>
        <end position="95"/>
    </location>
</feature>
<feature type="transmembrane region" description="Helical" evidence="1">
    <location>
        <begin position="116"/>
        <end position="132"/>
    </location>
</feature>
<keyword evidence="3" id="KW-1185">Reference proteome</keyword>
<evidence type="ECO:0000256" key="1">
    <source>
        <dbReference type="SAM" id="Phobius"/>
    </source>
</evidence>
<keyword evidence="1" id="KW-1133">Transmembrane helix</keyword>
<reference evidence="2 3" key="1">
    <citation type="journal article" date="2014" name="Genome Announc.">
        <title>Complete Genome Sequence of Hyphomicrobium nitrativorans Strain NL23, a Denitrifying Bacterium Isolated from Biofilm of a Methanol-Fed Denitrification System Treating Seawater at the Montreal Biodome.</title>
        <authorList>
            <person name="Martineau C."/>
            <person name="Villeneuve C."/>
            <person name="Mauffrey F."/>
            <person name="Villemur R."/>
        </authorList>
    </citation>
    <scope>NUCLEOTIDE SEQUENCE [LARGE SCALE GENOMIC DNA]</scope>
    <source>
        <strain evidence="2">NL23</strain>
    </source>
</reference>
<dbReference type="KEGG" id="hni:W911_09770"/>
<dbReference type="PATRIC" id="fig|1029756.8.peg.2033"/>
<gene>
    <name evidence="2" type="ORF">W911_09770</name>
</gene>
<keyword evidence="1" id="KW-0812">Transmembrane</keyword>
<dbReference type="Proteomes" id="UP000018542">
    <property type="component" value="Chromosome"/>
</dbReference>
<dbReference type="EMBL" id="CP006912">
    <property type="protein sequence ID" value="AHB48614.1"/>
    <property type="molecule type" value="Genomic_DNA"/>
</dbReference>
<organism evidence="2 3">
    <name type="scientific">Hyphomicrobium nitrativorans NL23</name>
    <dbReference type="NCBI Taxonomy" id="1029756"/>
    <lineage>
        <taxon>Bacteria</taxon>
        <taxon>Pseudomonadati</taxon>
        <taxon>Pseudomonadota</taxon>
        <taxon>Alphaproteobacteria</taxon>
        <taxon>Hyphomicrobiales</taxon>
        <taxon>Hyphomicrobiaceae</taxon>
        <taxon>Hyphomicrobium</taxon>
    </lineage>
</organism>